<dbReference type="AlphaFoldDB" id="A0A399R7X1"/>
<reference evidence="2 3" key="1">
    <citation type="submission" date="2018-08" db="EMBL/GenBank/DDBJ databases">
        <title>Henriciella mobilis sp. nov., isolated from seawater.</title>
        <authorList>
            <person name="Cheng H."/>
            <person name="Wu Y.-H."/>
            <person name="Xu X.-W."/>
            <person name="Guo L.-L."/>
        </authorList>
    </citation>
    <scope>NUCLEOTIDE SEQUENCE [LARGE SCALE GENOMIC DNA]</scope>
    <source>
        <strain evidence="2 3">JN25</strain>
    </source>
</reference>
<sequence>MSDVKMLFDKAEEIESGSNAFPDIEKLEQEFNESGESDWTIPEAFLCLLLEAAFSDGSIAPEEREEIAALVKRSRTMKRLSPQQMAAVNQTVNERMGERNEGLREACLTLPADMRLSVYAHCVDIVLADRQLREGEETFLKQIEEYMHLEPEMVKAIRAVMLIKNRY</sequence>
<dbReference type="Gene3D" id="1.10.3680.10">
    <property type="entry name" value="TerB-like"/>
    <property type="match status" value="1"/>
</dbReference>
<comment type="caution">
    <text evidence="2">The sequence shown here is derived from an EMBL/GenBank/DDBJ whole genome shotgun (WGS) entry which is preliminary data.</text>
</comment>
<evidence type="ECO:0000259" key="1">
    <source>
        <dbReference type="Pfam" id="PF05099"/>
    </source>
</evidence>
<dbReference type="InterPro" id="IPR029024">
    <property type="entry name" value="TerB-like"/>
</dbReference>
<accession>A0A399R7X1</accession>
<evidence type="ECO:0000313" key="3">
    <source>
        <dbReference type="Proteomes" id="UP000266385"/>
    </source>
</evidence>
<evidence type="ECO:0000313" key="2">
    <source>
        <dbReference type="EMBL" id="RIJ26764.1"/>
    </source>
</evidence>
<dbReference type="InterPro" id="IPR007791">
    <property type="entry name" value="DjlA_N"/>
</dbReference>
<dbReference type="SUPFAM" id="SSF158682">
    <property type="entry name" value="TerB-like"/>
    <property type="match status" value="1"/>
</dbReference>
<name>A0A399R7X1_9PROT</name>
<dbReference type="Pfam" id="PF05099">
    <property type="entry name" value="TerB"/>
    <property type="match status" value="1"/>
</dbReference>
<keyword evidence="3" id="KW-1185">Reference proteome</keyword>
<dbReference type="EMBL" id="QWFX01000016">
    <property type="protein sequence ID" value="RIJ26764.1"/>
    <property type="molecule type" value="Genomic_DNA"/>
</dbReference>
<protein>
    <submittedName>
        <fullName evidence="2">TerB family tellurite resistance protein</fullName>
    </submittedName>
</protein>
<gene>
    <name evidence="2" type="ORF">D1223_17635</name>
</gene>
<proteinExistence type="predicted"/>
<dbReference type="CDD" id="cd07177">
    <property type="entry name" value="terB_like"/>
    <property type="match status" value="1"/>
</dbReference>
<dbReference type="RefSeq" id="WP_119377657.1">
    <property type="nucleotide sequence ID" value="NZ_QWFX01000016.1"/>
</dbReference>
<feature type="domain" description="Co-chaperone DjlA N-terminal" evidence="1">
    <location>
        <begin position="44"/>
        <end position="158"/>
    </location>
</feature>
<organism evidence="2 3">
    <name type="scientific">Henriciella mobilis</name>
    <dbReference type="NCBI Taxonomy" id="2305467"/>
    <lineage>
        <taxon>Bacteria</taxon>
        <taxon>Pseudomonadati</taxon>
        <taxon>Pseudomonadota</taxon>
        <taxon>Alphaproteobacteria</taxon>
        <taxon>Hyphomonadales</taxon>
        <taxon>Hyphomonadaceae</taxon>
        <taxon>Henriciella</taxon>
    </lineage>
</organism>
<dbReference type="Proteomes" id="UP000266385">
    <property type="component" value="Unassembled WGS sequence"/>
</dbReference>
<dbReference type="OrthoDB" id="7618382at2"/>